<keyword evidence="5" id="KW-0235">DNA replication</keyword>
<keyword evidence="9" id="KW-0067">ATP-binding</keyword>
<dbReference type="EC" id="2.7.7.7" evidence="2"/>
<dbReference type="CDD" id="cd18137">
    <property type="entry name" value="HLD_clamp_pol_III_gamma_tau"/>
    <property type="match status" value="1"/>
</dbReference>
<evidence type="ECO:0000256" key="8">
    <source>
        <dbReference type="ARBA" id="ARBA00022833"/>
    </source>
</evidence>
<reference evidence="14 15" key="1">
    <citation type="submission" date="2017-04" db="EMBL/GenBank/DDBJ databases">
        <title>Monoglobus pectinilyticus 14 draft genome.</title>
        <authorList>
            <person name="Kim C."/>
            <person name="Rosendale D.I."/>
            <person name="Kelly W.J."/>
            <person name="Tannock G.W."/>
            <person name="Patchett M.L."/>
            <person name="Jordens J.Z."/>
        </authorList>
    </citation>
    <scope>NUCLEOTIDE SEQUENCE [LARGE SCALE GENOMIC DNA]</scope>
    <source>
        <strain evidence="14 15">14</strain>
    </source>
</reference>
<sequence length="550" mass="61322">MSEKYQALYRKWRPMTFDDVVGQNHITETLKHELASEKIGHAYLFCGTRGTGKTTTAKIFSRAVNCENPKDGEPCNVCDTCKGIIDGRIMDVYEMDAASNNGVDAIRNLREEVIYTPAGCKYKVYIIDEVHMLTIQAFNALLKTLEEPPEHALFILATTEPQKIPQTILSRCQRYDFKRIGVDDIAGRLKKVAAAEGINATEDALELIAEIGDGSMRDALSVLDRCSAFGEELRRENVSEIVGIVDERVLFDITEDVISNNVSGAIAKLDGLLNMGKDVLTFFEDYIEHLRSVLLCNECEKPEKVLEKSPEAIEKYKSQAEKLTATQLIYGITVLNEYHGRAKSMAIPRIAAEVALIKFCKPKYSSEVDALNARIEKLEQLVGRGAAAVQLPEIKSEAVHHDKNPDAPPWNVQSENKDIDSSQKKEEPKSATSTEINNMAWDMWPEALEAIKQSSKRLYMYLYKAEVTLNGDTVDIEVGLKSAYDSVATANGIDYLSELFSKVAGTNLRARVFMKGEHSKKEQSGSQASIMDIVNKKEQFGDIIKVKGEQ</sequence>
<evidence type="ECO:0000259" key="13">
    <source>
        <dbReference type="SMART" id="SM00382"/>
    </source>
</evidence>
<evidence type="ECO:0000256" key="10">
    <source>
        <dbReference type="ARBA" id="ARBA00022932"/>
    </source>
</evidence>
<proteinExistence type="inferred from homology"/>
<evidence type="ECO:0000256" key="5">
    <source>
        <dbReference type="ARBA" id="ARBA00022705"/>
    </source>
</evidence>
<evidence type="ECO:0000313" key="15">
    <source>
        <dbReference type="Proteomes" id="UP000235589"/>
    </source>
</evidence>
<organism evidence="14 15">
    <name type="scientific">Monoglobus pectinilyticus</name>
    <dbReference type="NCBI Taxonomy" id="1981510"/>
    <lineage>
        <taxon>Bacteria</taxon>
        <taxon>Bacillati</taxon>
        <taxon>Bacillota</taxon>
        <taxon>Clostridia</taxon>
        <taxon>Monoglobales</taxon>
        <taxon>Monoglobaceae</taxon>
        <taxon>Monoglobus</taxon>
    </lineage>
</organism>
<keyword evidence="6" id="KW-0479">Metal-binding</keyword>
<dbReference type="Gene3D" id="1.10.8.60">
    <property type="match status" value="1"/>
</dbReference>
<dbReference type="GO" id="GO:0046872">
    <property type="term" value="F:metal ion binding"/>
    <property type="evidence" value="ECO:0007669"/>
    <property type="project" value="UniProtKB-KW"/>
</dbReference>
<keyword evidence="3" id="KW-0808">Transferase</keyword>
<dbReference type="SMART" id="SM00382">
    <property type="entry name" value="AAA"/>
    <property type="match status" value="1"/>
</dbReference>
<dbReference type="InterPro" id="IPR003593">
    <property type="entry name" value="AAA+_ATPase"/>
</dbReference>
<dbReference type="InterPro" id="IPR027417">
    <property type="entry name" value="P-loop_NTPase"/>
</dbReference>
<name>A0A2K9P406_9FIRM</name>
<dbReference type="KEGG" id="mpec:B9O19_01398"/>
<dbReference type="PANTHER" id="PTHR11669">
    <property type="entry name" value="REPLICATION FACTOR C / DNA POLYMERASE III GAMMA-TAU SUBUNIT"/>
    <property type="match status" value="1"/>
</dbReference>
<evidence type="ECO:0000256" key="4">
    <source>
        <dbReference type="ARBA" id="ARBA00022695"/>
    </source>
</evidence>
<dbReference type="InterPro" id="IPR022754">
    <property type="entry name" value="DNA_pol_III_gamma-3"/>
</dbReference>
<dbReference type="EMBL" id="CP020991">
    <property type="protein sequence ID" value="AUO19559.1"/>
    <property type="molecule type" value="Genomic_DNA"/>
</dbReference>
<dbReference type="SUPFAM" id="SSF48019">
    <property type="entry name" value="post-AAA+ oligomerization domain-like"/>
    <property type="match status" value="1"/>
</dbReference>
<evidence type="ECO:0000256" key="12">
    <source>
        <dbReference type="SAM" id="MobiDB-lite"/>
    </source>
</evidence>
<evidence type="ECO:0000256" key="6">
    <source>
        <dbReference type="ARBA" id="ARBA00022723"/>
    </source>
</evidence>
<comment type="catalytic activity">
    <reaction evidence="11">
        <text>DNA(n) + a 2'-deoxyribonucleoside 5'-triphosphate = DNA(n+1) + diphosphate</text>
        <dbReference type="Rhea" id="RHEA:22508"/>
        <dbReference type="Rhea" id="RHEA-COMP:17339"/>
        <dbReference type="Rhea" id="RHEA-COMP:17340"/>
        <dbReference type="ChEBI" id="CHEBI:33019"/>
        <dbReference type="ChEBI" id="CHEBI:61560"/>
        <dbReference type="ChEBI" id="CHEBI:173112"/>
        <dbReference type="EC" id="2.7.7.7"/>
    </reaction>
</comment>
<dbReference type="GO" id="GO:0003677">
    <property type="term" value="F:DNA binding"/>
    <property type="evidence" value="ECO:0007669"/>
    <property type="project" value="InterPro"/>
</dbReference>
<dbReference type="NCBIfam" id="TIGR02397">
    <property type="entry name" value="dnaX_nterm"/>
    <property type="match status" value="1"/>
</dbReference>
<dbReference type="Pfam" id="PF13177">
    <property type="entry name" value="DNA_pol3_delta2"/>
    <property type="match status" value="1"/>
</dbReference>
<dbReference type="Proteomes" id="UP000235589">
    <property type="component" value="Chromosome"/>
</dbReference>
<comment type="similarity">
    <text evidence="1">Belongs to the DnaX/STICHEL family.</text>
</comment>
<feature type="region of interest" description="Disordered" evidence="12">
    <location>
        <begin position="399"/>
        <end position="433"/>
    </location>
</feature>
<accession>A0A2K9P406</accession>
<dbReference type="Pfam" id="PF12169">
    <property type="entry name" value="DNA_pol3_gamma3"/>
    <property type="match status" value="1"/>
</dbReference>
<dbReference type="NCBIfam" id="NF004046">
    <property type="entry name" value="PRK05563.1"/>
    <property type="match status" value="1"/>
</dbReference>
<dbReference type="Pfam" id="PF22608">
    <property type="entry name" value="DNAX_ATPase_lid"/>
    <property type="match status" value="1"/>
</dbReference>
<evidence type="ECO:0000313" key="14">
    <source>
        <dbReference type="EMBL" id="AUO19559.1"/>
    </source>
</evidence>
<evidence type="ECO:0000256" key="11">
    <source>
        <dbReference type="ARBA" id="ARBA00049244"/>
    </source>
</evidence>
<keyword evidence="8" id="KW-0862">Zinc</keyword>
<dbReference type="GO" id="GO:0009360">
    <property type="term" value="C:DNA polymerase III complex"/>
    <property type="evidence" value="ECO:0007669"/>
    <property type="project" value="InterPro"/>
</dbReference>
<evidence type="ECO:0000256" key="3">
    <source>
        <dbReference type="ARBA" id="ARBA00022679"/>
    </source>
</evidence>
<dbReference type="Gene3D" id="1.20.272.10">
    <property type="match status" value="1"/>
</dbReference>
<dbReference type="FunFam" id="3.40.50.300:FF:000014">
    <property type="entry name" value="DNA polymerase III subunit gamma/tau"/>
    <property type="match status" value="1"/>
</dbReference>
<dbReference type="GO" id="GO:0005524">
    <property type="term" value="F:ATP binding"/>
    <property type="evidence" value="ECO:0007669"/>
    <property type="project" value="UniProtKB-KW"/>
</dbReference>
<feature type="domain" description="AAA+ ATPase" evidence="13">
    <location>
        <begin position="39"/>
        <end position="181"/>
    </location>
</feature>
<dbReference type="RefSeq" id="WP_154058633.1">
    <property type="nucleotide sequence ID" value="NZ_CP020991.1"/>
</dbReference>
<dbReference type="InterPro" id="IPR045085">
    <property type="entry name" value="HLD_clamp_pol_III_gamma_tau"/>
</dbReference>
<dbReference type="PANTHER" id="PTHR11669:SF0">
    <property type="entry name" value="PROTEIN STICHEL-LIKE 2"/>
    <property type="match status" value="1"/>
</dbReference>
<dbReference type="Gene3D" id="3.40.50.300">
    <property type="entry name" value="P-loop containing nucleotide triphosphate hydrolases"/>
    <property type="match status" value="1"/>
</dbReference>
<dbReference type="FunFam" id="1.10.8.60:FF:000013">
    <property type="entry name" value="DNA polymerase III subunit gamma/tau"/>
    <property type="match status" value="1"/>
</dbReference>
<keyword evidence="15" id="KW-1185">Reference proteome</keyword>
<protein>
    <recommendedName>
        <fullName evidence="2">DNA-directed DNA polymerase</fullName>
        <ecNumber evidence="2">2.7.7.7</ecNumber>
    </recommendedName>
</protein>
<keyword evidence="10" id="KW-0239">DNA-directed DNA polymerase</keyword>
<keyword evidence="4" id="KW-0548">Nucleotidyltransferase</keyword>
<evidence type="ECO:0000256" key="9">
    <source>
        <dbReference type="ARBA" id="ARBA00022840"/>
    </source>
</evidence>
<dbReference type="AlphaFoldDB" id="A0A2K9P406"/>
<feature type="compositionally biased region" description="Basic and acidic residues" evidence="12">
    <location>
        <begin position="415"/>
        <end position="429"/>
    </location>
</feature>
<dbReference type="InterPro" id="IPR050238">
    <property type="entry name" value="DNA_Rep/Repair_Clamp_Loader"/>
</dbReference>
<dbReference type="OrthoDB" id="9810148at2"/>
<evidence type="ECO:0000256" key="1">
    <source>
        <dbReference type="ARBA" id="ARBA00006360"/>
    </source>
</evidence>
<keyword evidence="7" id="KW-0547">Nucleotide-binding</keyword>
<dbReference type="InterPro" id="IPR008921">
    <property type="entry name" value="DNA_pol3_clamp-load_cplx_C"/>
</dbReference>
<dbReference type="InterPro" id="IPR012763">
    <property type="entry name" value="DNA_pol_III_sug/sutau_N"/>
</dbReference>
<dbReference type="GO" id="GO:0003887">
    <property type="term" value="F:DNA-directed DNA polymerase activity"/>
    <property type="evidence" value="ECO:0007669"/>
    <property type="project" value="UniProtKB-KW"/>
</dbReference>
<dbReference type="GeneID" id="98062798"/>
<dbReference type="GO" id="GO:0006261">
    <property type="term" value="P:DNA-templated DNA replication"/>
    <property type="evidence" value="ECO:0007669"/>
    <property type="project" value="TreeGrafter"/>
</dbReference>
<evidence type="ECO:0000256" key="7">
    <source>
        <dbReference type="ARBA" id="ARBA00022741"/>
    </source>
</evidence>
<gene>
    <name evidence="14" type="ORF">B9O19_01398</name>
</gene>
<evidence type="ECO:0000256" key="2">
    <source>
        <dbReference type="ARBA" id="ARBA00012417"/>
    </source>
</evidence>
<dbReference type="SUPFAM" id="SSF52540">
    <property type="entry name" value="P-loop containing nucleoside triphosphate hydrolases"/>
    <property type="match status" value="1"/>
</dbReference>